<dbReference type="Pfam" id="PF10049">
    <property type="entry name" value="DUF2283"/>
    <property type="match status" value="1"/>
</dbReference>
<dbReference type="OrthoDB" id="5570276at2"/>
<dbReference type="AlphaFoldDB" id="A0A2T1LXW9"/>
<reference evidence="1 2" key="1">
    <citation type="submission" date="2018-03" db="EMBL/GenBank/DDBJ databases">
        <title>The ancient ancestry and fast evolution of plastids.</title>
        <authorList>
            <person name="Moore K.R."/>
            <person name="Magnabosco C."/>
            <person name="Momper L."/>
            <person name="Gold D.A."/>
            <person name="Bosak T."/>
            <person name="Fournier G.P."/>
        </authorList>
    </citation>
    <scope>NUCLEOTIDE SEQUENCE [LARGE SCALE GENOMIC DNA]</scope>
    <source>
        <strain evidence="1 2">CCALA 016</strain>
    </source>
</reference>
<protein>
    <submittedName>
        <fullName evidence="1">DNA polymerase III subunit alpha</fullName>
    </submittedName>
</protein>
<name>A0A2T1LXW9_9CHRO</name>
<dbReference type="RefSeq" id="WP_106456929.1">
    <property type="nucleotide sequence ID" value="NZ_PXOH01000010.1"/>
</dbReference>
<gene>
    <name evidence="1" type="ORF">C7H19_10995</name>
</gene>
<dbReference type="Proteomes" id="UP000239001">
    <property type="component" value="Unassembled WGS sequence"/>
</dbReference>
<organism evidence="1 2">
    <name type="scientific">Aphanothece hegewaldii CCALA 016</name>
    <dbReference type="NCBI Taxonomy" id="2107694"/>
    <lineage>
        <taxon>Bacteria</taxon>
        <taxon>Bacillati</taxon>
        <taxon>Cyanobacteriota</taxon>
        <taxon>Cyanophyceae</taxon>
        <taxon>Oscillatoriophycideae</taxon>
        <taxon>Chroococcales</taxon>
        <taxon>Aphanothecaceae</taxon>
        <taxon>Aphanothece</taxon>
    </lineage>
</organism>
<proteinExistence type="predicted"/>
<reference evidence="1 2" key="2">
    <citation type="submission" date="2018-03" db="EMBL/GenBank/DDBJ databases">
        <authorList>
            <person name="Keele B.F."/>
        </authorList>
    </citation>
    <scope>NUCLEOTIDE SEQUENCE [LARGE SCALE GENOMIC DNA]</scope>
    <source>
        <strain evidence="1 2">CCALA 016</strain>
    </source>
</reference>
<accession>A0A2T1LXW9</accession>
<evidence type="ECO:0000313" key="1">
    <source>
        <dbReference type="EMBL" id="PSF37240.1"/>
    </source>
</evidence>
<dbReference type="EMBL" id="PXOH01000010">
    <property type="protein sequence ID" value="PSF37240.1"/>
    <property type="molecule type" value="Genomic_DNA"/>
</dbReference>
<evidence type="ECO:0000313" key="2">
    <source>
        <dbReference type="Proteomes" id="UP000239001"/>
    </source>
</evidence>
<dbReference type="InterPro" id="IPR019270">
    <property type="entry name" value="DUF2283"/>
</dbReference>
<comment type="caution">
    <text evidence="1">The sequence shown here is derived from an EMBL/GenBank/DDBJ whole genome shotgun (WGS) entry which is preliminary data.</text>
</comment>
<sequence>MNKTKMVYFEKEDILHLTITDEAEADSLEISPNITAELNEFGELIGIEIIQASSFIRDTILESAQIKLLKQG</sequence>
<keyword evidence="2" id="KW-1185">Reference proteome</keyword>